<dbReference type="SUPFAM" id="SSF90123">
    <property type="entry name" value="ABC transporter transmembrane region"/>
    <property type="match status" value="1"/>
</dbReference>
<dbReference type="CDD" id="cd03254">
    <property type="entry name" value="ABCC_Glucan_exporter_like"/>
    <property type="match status" value="1"/>
</dbReference>
<keyword evidence="6 12" id="KW-0067">ATP-binding</keyword>
<evidence type="ECO:0000256" key="1">
    <source>
        <dbReference type="ARBA" id="ARBA00004651"/>
    </source>
</evidence>
<feature type="transmembrane region" description="Helical" evidence="9">
    <location>
        <begin position="284"/>
        <end position="309"/>
    </location>
</feature>
<evidence type="ECO:0000256" key="8">
    <source>
        <dbReference type="ARBA" id="ARBA00023136"/>
    </source>
</evidence>
<evidence type="ECO:0000313" key="12">
    <source>
        <dbReference type="EMBL" id="PWI26563.1"/>
    </source>
</evidence>
<comment type="caution">
    <text evidence="12">The sequence shown here is derived from an EMBL/GenBank/DDBJ whole genome shotgun (WGS) entry which is preliminary data.</text>
</comment>
<dbReference type="FunFam" id="1.20.1560.10:FF:000011">
    <property type="entry name" value="Multidrug ABC transporter ATP-binding protein"/>
    <property type="match status" value="1"/>
</dbReference>
<dbReference type="OrthoDB" id="9770415at2"/>
<dbReference type="FunFam" id="3.40.50.300:FF:000287">
    <property type="entry name" value="Multidrug ABC transporter ATP-binding protein"/>
    <property type="match status" value="1"/>
</dbReference>
<dbReference type="AlphaFoldDB" id="A0A2U3APU6"/>
<dbReference type="GO" id="GO:0015421">
    <property type="term" value="F:ABC-type oligopeptide transporter activity"/>
    <property type="evidence" value="ECO:0007669"/>
    <property type="project" value="TreeGrafter"/>
</dbReference>
<dbReference type="InterPro" id="IPR003439">
    <property type="entry name" value="ABC_transporter-like_ATP-bd"/>
</dbReference>
<dbReference type="PROSITE" id="PS50929">
    <property type="entry name" value="ABC_TM1F"/>
    <property type="match status" value="1"/>
</dbReference>
<evidence type="ECO:0000256" key="5">
    <source>
        <dbReference type="ARBA" id="ARBA00022741"/>
    </source>
</evidence>
<dbReference type="CDD" id="cd18547">
    <property type="entry name" value="ABC_6TM_Tm288_like"/>
    <property type="match status" value="1"/>
</dbReference>
<name>A0A2U3APU6_9BACL</name>
<keyword evidence="4 9" id="KW-0812">Transmembrane</keyword>
<evidence type="ECO:0000256" key="6">
    <source>
        <dbReference type="ARBA" id="ARBA00022840"/>
    </source>
</evidence>
<feature type="transmembrane region" description="Helical" evidence="9">
    <location>
        <begin position="85"/>
        <end position="105"/>
    </location>
</feature>
<feature type="transmembrane region" description="Helical" evidence="9">
    <location>
        <begin position="163"/>
        <end position="184"/>
    </location>
</feature>
<dbReference type="GO" id="GO:0005524">
    <property type="term" value="F:ATP binding"/>
    <property type="evidence" value="ECO:0007669"/>
    <property type="project" value="UniProtKB-KW"/>
</dbReference>
<dbReference type="EMBL" id="QFVR01000002">
    <property type="protein sequence ID" value="PWI26563.1"/>
    <property type="molecule type" value="Genomic_DNA"/>
</dbReference>
<feature type="domain" description="ABC transporter" evidence="10">
    <location>
        <begin position="364"/>
        <end position="600"/>
    </location>
</feature>
<accession>A0A2U3APU6</accession>
<evidence type="ECO:0000256" key="7">
    <source>
        <dbReference type="ARBA" id="ARBA00022989"/>
    </source>
</evidence>
<dbReference type="PROSITE" id="PS00211">
    <property type="entry name" value="ABC_TRANSPORTER_1"/>
    <property type="match status" value="1"/>
</dbReference>
<evidence type="ECO:0000256" key="2">
    <source>
        <dbReference type="ARBA" id="ARBA00022448"/>
    </source>
</evidence>
<dbReference type="SUPFAM" id="SSF52540">
    <property type="entry name" value="P-loop containing nucleoside triphosphate hydrolases"/>
    <property type="match status" value="1"/>
</dbReference>
<dbReference type="PANTHER" id="PTHR43394:SF1">
    <property type="entry name" value="ATP-BINDING CASSETTE SUB-FAMILY B MEMBER 10, MITOCHONDRIAL"/>
    <property type="match status" value="1"/>
</dbReference>
<keyword evidence="7 9" id="KW-1133">Transmembrane helix</keyword>
<dbReference type="Proteomes" id="UP000245938">
    <property type="component" value="Unassembled WGS sequence"/>
</dbReference>
<dbReference type="InterPro" id="IPR036640">
    <property type="entry name" value="ABC1_TM_sf"/>
</dbReference>
<evidence type="ECO:0000259" key="10">
    <source>
        <dbReference type="PROSITE" id="PS50893"/>
    </source>
</evidence>
<keyword evidence="2" id="KW-0813">Transport</keyword>
<gene>
    <name evidence="12" type="ORF">DEX24_02020</name>
</gene>
<dbReference type="GO" id="GO:0016887">
    <property type="term" value="F:ATP hydrolysis activity"/>
    <property type="evidence" value="ECO:0007669"/>
    <property type="project" value="InterPro"/>
</dbReference>
<dbReference type="InterPro" id="IPR017871">
    <property type="entry name" value="ABC_transporter-like_CS"/>
</dbReference>
<dbReference type="PROSITE" id="PS50893">
    <property type="entry name" value="ABC_TRANSPORTER_2"/>
    <property type="match status" value="1"/>
</dbReference>
<dbReference type="RefSeq" id="WP_109304734.1">
    <property type="nucleotide sequence ID" value="NZ_BJUF01000002.1"/>
</dbReference>
<evidence type="ECO:0000256" key="9">
    <source>
        <dbReference type="SAM" id="Phobius"/>
    </source>
</evidence>
<feature type="transmembrane region" description="Helical" evidence="9">
    <location>
        <begin position="46"/>
        <end position="73"/>
    </location>
</feature>
<comment type="subcellular location">
    <subcellularLocation>
        <location evidence="1">Cell membrane</location>
        <topology evidence="1">Multi-pass membrane protein</topology>
    </subcellularLocation>
</comment>
<feature type="domain" description="ABC transmembrane type-1" evidence="11">
    <location>
        <begin position="49"/>
        <end position="331"/>
    </location>
</feature>
<evidence type="ECO:0000259" key="11">
    <source>
        <dbReference type="PROSITE" id="PS50929"/>
    </source>
</evidence>
<keyword evidence="13" id="KW-1185">Reference proteome</keyword>
<proteinExistence type="predicted"/>
<dbReference type="PANTHER" id="PTHR43394">
    <property type="entry name" value="ATP-DEPENDENT PERMEASE MDL1, MITOCHONDRIAL"/>
    <property type="match status" value="1"/>
</dbReference>
<dbReference type="Gene3D" id="3.40.50.300">
    <property type="entry name" value="P-loop containing nucleotide triphosphate hydrolases"/>
    <property type="match status" value="1"/>
</dbReference>
<feature type="transmembrane region" description="Helical" evidence="9">
    <location>
        <begin position="190"/>
        <end position="207"/>
    </location>
</feature>
<protein>
    <submittedName>
        <fullName evidence="12">Multidrug ABC transporter ATP-binding protein</fullName>
    </submittedName>
</protein>
<keyword evidence="3" id="KW-1003">Cell membrane</keyword>
<dbReference type="InterPro" id="IPR039421">
    <property type="entry name" value="Type_1_exporter"/>
</dbReference>
<evidence type="ECO:0000256" key="3">
    <source>
        <dbReference type="ARBA" id="ARBA00022475"/>
    </source>
</evidence>
<keyword evidence="5" id="KW-0547">Nucleotide-binding</keyword>
<keyword evidence="8 9" id="KW-0472">Membrane</keyword>
<sequence length="607" mass="68257">MFKPFGYEPVLTREEIHQHKKKKSDKVSNMSSTLKRVWLLVDEQRIGLLIVFALVFISASLMLLAPFLIGLLIDRHIVPKELEGVGAIILTLVLIYALLSLTLFLQNYLMIGIAQQTVYRMRTLLFGKFQRLPVSFFDKKQHGDLMSRMTNDMDNVSTTLNTTFIEVFSSVLIIIGTAAVMLYLSPILTLMTMIIIPMMFFATTWITKRTGPLFKKQQATLGQLNGMVEETVSGQLVVKAYSQEQRMIEGFERQSFQLRKTGYWANIYSGAIPKVMNFLNNFSFALVAGVGGVLAYNGYVTIGTIVIFVEYSRQFTRPLNELANQFNNVLSAIAGAERVFELLDEDDEIEGHTLPLRTKLQGDIRFSHIDFKYNQEDEQQTIHDLSFHIPAGKTAAFIGATGAGKTTVMQLIARFYDYDRGSITIDGQELKTISRADLRAQMAFVLQDSFLFEASIYDNIRYGRLDATDEEIIEACKQANAHKFIEQLSNGYEHVLTAEAGDISQGQKQLLSIARALIANPAILLLDEATSSIDTVTELEIQKALDQLMVGRTSIVIAHRLNTVKKADILFVLQYGQIVEFGSPKELIAAKGQYYKMVTQTETSDLD</sequence>
<dbReference type="Gene3D" id="1.20.1560.10">
    <property type="entry name" value="ABC transporter type 1, transmembrane domain"/>
    <property type="match status" value="1"/>
</dbReference>
<reference evidence="12 13" key="1">
    <citation type="submission" date="2018-05" db="EMBL/GenBank/DDBJ databases">
        <title>Kurthia sibirica genome sequence.</title>
        <authorList>
            <person name="Maclea K.S."/>
            <person name="Goen A.E."/>
        </authorList>
    </citation>
    <scope>NUCLEOTIDE SEQUENCE [LARGE SCALE GENOMIC DNA]</scope>
    <source>
        <strain evidence="12 13">ATCC 49154</strain>
    </source>
</reference>
<evidence type="ECO:0000313" key="13">
    <source>
        <dbReference type="Proteomes" id="UP000245938"/>
    </source>
</evidence>
<dbReference type="InterPro" id="IPR027417">
    <property type="entry name" value="P-loop_NTPase"/>
</dbReference>
<dbReference type="GO" id="GO:0005886">
    <property type="term" value="C:plasma membrane"/>
    <property type="evidence" value="ECO:0007669"/>
    <property type="project" value="UniProtKB-SubCell"/>
</dbReference>
<dbReference type="Pfam" id="PF00664">
    <property type="entry name" value="ABC_membrane"/>
    <property type="match status" value="1"/>
</dbReference>
<organism evidence="12 13">
    <name type="scientific">Kurthia sibirica</name>
    <dbReference type="NCBI Taxonomy" id="202750"/>
    <lineage>
        <taxon>Bacteria</taxon>
        <taxon>Bacillati</taxon>
        <taxon>Bacillota</taxon>
        <taxon>Bacilli</taxon>
        <taxon>Bacillales</taxon>
        <taxon>Caryophanaceae</taxon>
        <taxon>Kurthia</taxon>
    </lineage>
</organism>
<dbReference type="Pfam" id="PF00005">
    <property type="entry name" value="ABC_tran"/>
    <property type="match status" value="1"/>
</dbReference>
<evidence type="ECO:0000256" key="4">
    <source>
        <dbReference type="ARBA" id="ARBA00022692"/>
    </source>
</evidence>
<dbReference type="SMART" id="SM00382">
    <property type="entry name" value="AAA"/>
    <property type="match status" value="1"/>
</dbReference>
<dbReference type="InterPro" id="IPR003593">
    <property type="entry name" value="AAA+_ATPase"/>
</dbReference>
<dbReference type="InterPro" id="IPR011527">
    <property type="entry name" value="ABC1_TM_dom"/>
</dbReference>